<dbReference type="RefSeq" id="WP_191194028.1">
    <property type="nucleotide sequence ID" value="NZ_JACXYZ010000001.1"/>
</dbReference>
<dbReference type="InterPro" id="IPR036388">
    <property type="entry name" value="WH-like_DNA-bd_sf"/>
</dbReference>
<dbReference type="Proteomes" id="UP000618818">
    <property type="component" value="Unassembled WGS sequence"/>
</dbReference>
<accession>A0ABR8N9H3</accession>
<dbReference type="InterPro" id="IPR046348">
    <property type="entry name" value="SIS_dom_sf"/>
</dbReference>
<evidence type="ECO:0000313" key="3">
    <source>
        <dbReference type="EMBL" id="MBD3924241.1"/>
    </source>
</evidence>
<evidence type="ECO:0000313" key="4">
    <source>
        <dbReference type="Proteomes" id="UP000618818"/>
    </source>
</evidence>
<dbReference type="Pfam" id="PF01418">
    <property type="entry name" value="HTH_6"/>
    <property type="match status" value="1"/>
</dbReference>
<dbReference type="Gene3D" id="3.40.50.10490">
    <property type="entry name" value="Glucose-6-phosphate isomerase like protein, domain 1"/>
    <property type="match status" value="1"/>
</dbReference>
<dbReference type="PROSITE" id="PS51071">
    <property type="entry name" value="HTH_RPIR"/>
    <property type="match status" value="1"/>
</dbReference>
<dbReference type="PANTHER" id="PTHR30514">
    <property type="entry name" value="GLUCOKINASE"/>
    <property type="match status" value="1"/>
</dbReference>
<feature type="domain" description="HTH rpiR-type" evidence="1">
    <location>
        <begin position="1"/>
        <end position="77"/>
    </location>
</feature>
<gene>
    <name evidence="3" type="ORF">IEZ26_06380</name>
</gene>
<dbReference type="InterPro" id="IPR047640">
    <property type="entry name" value="RpiR-like"/>
</dbReference>
<keyword evidence="4" id="KW-1185">Reference proteome</keyword>
<sequence>MSFHQALEDSTRNLTASERKIGSILLADSRSAPFMRIAELAKKAGVHESTVVRFAQKLGYAGFIDMREALVADSLSTMDRTIAMREEGEKYSLAMVISSQVQVLQSLPEKISQERLDVVVQHMLSARRVHILGSGLVLPLVEFMRAKLVSSGLHVDTITHSGHERSQRLAQIQPDDALVVFAFSEDYTSIADQIRLVAKRGTEVILLTDEQTLMNAGLPETVIAIPRDQARHGVIVSMTALCYAIHYDLLQYRNEEWRAVRDRVAEFDNL</sequence>
<organism evidence="3 4">
    <name type="scientific">Nocardioides cavernae</name>
    <dbReference type="NCBI Taxonomy" id="1921566"/>
    <lineage>
        <taxon>Bacteria</taxon>
        <taxon>Bacillati</taxon>
        <taxon>Actinomycetota</taxon>
        <taxon>Actinomycetes</taxon>
        <taxon>Propionibacteriales</taxon>
        <taxon>Nocardioidaceae</taxon>
        <taxon>Nocardioides</taxon>
    </lineage>
</organism>
<name>A0ABR8N9H3_9ACTN</name>
<evidence type="ECO:0000259" key="2">
    <source>
        <dbReference type="PROSITE" id="PS51464"/>
    </source>
</evidence>
<protein>
    <submittedName>
        <fullName evidence="3">MurR/RpiR family transcriptional regulator</fullName>
    </submittedName>
</protein>
<dbReference type="Gene3D" id="1.10.10.10">
    <property type="entry name" value="Winged helix-like DNA-binding domain superfamily/Winged helix DNA-binding domain"/>
    <property type="match status" value="1"/>
</dbReference>
<reference evidence="3 4" key="1">
    <citation type="submission" date="2020-09" db="EMBL/GenBank/DDBJ databases">
        <title>novel species in genus Nocardioides.</title>
        <authorList>
            <person name="Zhang G."/>
        </authorList>
    </citation>
    <scope>NUCLEOTIDE SEQUENCE [LARGE SCALE GENOMIC DNA]</scope>
    <source>
        <strain evidence="3 4">KCTC 39551</strain>
    </source>
</reference>
<dbReference type="PROSITE" id="PS51464">
    <property type="entry name" value="SIS"/>
    <property type="match status" value="1"/>
</dbReference>
<dbReference type="EMBL" id="JACXYZ010000001">
    <property type="protein sequence ID" value="MBD3924241.1"/>
    <property type="molecule type" value="Genomic_DNA"/>
</dbReference>
<evidence type="ECO:0000259" key="1">
    <source>
        <dbReference type="PROSITE" id="PS51071"/>
    </source>
</evidence>
<feature type="domain" description="SIS" evidence="2">
    <location>
        <begin position="119"/>
        <end position="255"/>
    </location>
</feature>
<dbReference type="InterPro" id="IPR000281">
    <property type="entry name" value="HTH_RpiR"/>
</dbReference>
<dbReference type="SUPFAM" id="SSF53697">
    <property type="entry name" value="SIS domain"/>
    <property type="match status" value="1"/>
</dbReference>
<dbReference type="Pfam" id="PF01380">
    <property type="entry name" value="SIS"/>
    <property type="match status" value="1"/>
</dbReference>
<dbReference type="InterPro" id="IPR001347">
    <property type="entry name" value="SIS_dom"/>
</dbReference>
<comment type="caution">
    <text evidence="3">The sequence shown here is derived from an EMBL/GenBank/DDBJ whole genome shotgun (WGS) entry which is preliminary data.</text>
</comment>
<dbReference type="SUPFAM" id="SSF46689">
    <property type="entry name" value="Homeodomain-like"/>
    <property type="match status" value="1"/>
</dbReference>
<dbReference type="InterPro" id="IPR009057">
    <property type="entry name" value="Homeodomain-like_sf"/>
</dbReference>
<proteinExistence type="predicted"/>